<protein>
    <submittedName>
        <fullName evidence="3">HGH1 protein</fullName>
    </submittedName>
</protein>
<sequence>SQLAATRAGRHILREKGTFLILRELHSWEQEPSVVAACENLIQVLIGEEPGPGMENLLEVKVPEEVERELRRLDREEEERWRKEKEERGPPSLGPQETSE</sequence>
<feature type="compositionally biased region" description="Basic and acidic residues" evidence="1">
    <location>
        <begin position="73"/>
        <end position="89"/>
    </location>
</feature>
<dbReference type="PANTHER" id="PTHR13387">
    <property type="entry name" value="PROTEIN HGH1 HOMOLOG"/>
    <property type="match status" value="1"/>
</dbReference>
<dbReference type="Pfam" id="PF04064">
    <property type="entry name" value="DUF384"/>
    <property type="match status" value="1"/>
</dbReference>
<proteinExistence type="predicted"/>
<dbReference type="PANTHER" id="PTHR13387:SF9">
    <property type="entry name" value="PROTEIN HGH1 HOMOLOG"/>
    <property type="match status" value="1"/>
</dbReference>
<comment type="caution">
    <text evidence="3">The sequence shown here is derived from an EMBL/GenBank/DDBJ whole genome shotgun (WGS) entry which is preliminary data.</text>
</comment>
<reference evidence="3 4" key="1">
    <citation type="submission" date="2019-09" db="EMBL/GenBank/DDBJ databases">
        <title>Bird 10,000 Genomes (B10K) Project - Family phase.</title>
        <authorList>
            <person name="Zhang G."/>
        </authorList>
    </citation>
    <scope>NUCLEOTIDE SEQUENCE [LARGE SCALE GENOMIC DNA]</scope>
    <source>
        <strain evidence="3">OUT-0002</strain>
    </source>
</reference>
<organism evidence="3 4">
    <name type="scientific">Oreotrochilus melanogaster</name>
    <dbReference type="NCBI Taxonomy" id="689266"/>
    <lineage>
        <taxon>Eukaryota</taxon>
        <taxon>Metazoa</taxon>
        <taxon>Chordata</taxon>
        <taxon>Craniata</taxon>
        <taxon>Vertebrata</taxon>
        <taxon>Euteleostomi</taxon>
        <taxon>Archelosauria</taxon>
        <taxon>Archosauria</taxon>
        <taxon>Dinosauria</taxon>
        <taxon>Saurischia</taxon>
        <taxon>Theropoda</taxon>
        <taxon>Coelurosauria</taxon>
        <taxon>Aves</taxon>
        <taxon>Neognathae</taxon>
        <taxon>Neoaves</taxon>
        <taxon>Strisores</taxon>
        <taxon>Apodiformes</taxon>
        <taxon>Trochilidae</taxon>
        <taxon>Oreotrochilus</taxon>
    </lineage>
</organism>
<dbReference type="Proteomes" id="UP000579904">
    <property type="component" value="Unassembled WGS sequence"/>
</dbReference>
<dbReference type="InterPro" id="IPR039717">
    <property type="entry name" value="Hgh1"/>
</dbReference>
<dbReference type="OrthoDB" id="338814at2759"/>
<feature type="non-terminal residue" evidence="3">
    <location>
        <position position="100"/>
    </location>
</feature>
<evidence type="ECO:0000259" key="2">
    <source>
        <dbReference type="Pfam" id="PF04064"/>
    </source>
</evidence>
<accession>A0A7L3NPP7</accession>
<feature type="region of interest" description="Disordered" evidence="1">
    <location>
        <begin position="73"/>
        <end position="100"/>
    </location>
</feature>
<feature type="domain" description="Protein HGH1 C-terminal" evidence="2">
    <location>
        <begin position="2"/>
        <end position="52"/>
    </location>
</feature>
<dbReference type="InterPro" id="IPR007206">
    <property type="entry name" value="Protein_HGH1_C"/>
</dbReference>
<evidence type="ECO:0000313" key="3">
    <source>
        <dbReference type="EMBL" id="NXU80422.1"/>
    </source>
</evidence>
<dbReference type="AlphaFoldDB" id="A0A7L3NPP7"/>
<dbReference type="EMBL" id="VZUB01042290">
    <property type="protein sequence ID" value="NXU80422.1"/>
    <property type="molecule type" value="Genomic_DNA"/>
</dbReference>
<evidence type="ECO:0000256" key="1">
    <source>
        <dbReference type="SAM" id="MobiDB-lite"/>
    </source>
</evidence>
<gene>
    <name evidence="3" type="primary">Hgh1</name>
    <name evidence="3" type="ORF">OREMEL_R13735</name>
</gene>
<name>A0A7L3NPP7_9AVES</name>
<evidence type="ECO:0000313" key="4">
    <source>
        <dbReference type="Proteomes" id="UP000579904"/>
    </source>
</evidence>
<keyword evidence="4" id="KW-1185">Reference proteome</keyword>
<feature type="non-terminal residue" evidence="3">
    <location>
        <position position="1"/>
    </location>
</feature>